<evidence type="ECO:0000313" key="2">
    <source>
        <dbReference type="EMBL" id="KAG0008454.1"/>
    </source>
</evidence>
<feature type="region of interest" description="Disordered" evidence="1">
    <location>
        <begin position="121"/>
        <end position="165"/>
    </location>
</feature>
<gene>
    <name evidence="2" type="ORF">BGZ80_003428</name>
</gene>
<reference evidence="2" key="1">
    <citation type="journal article" date="2020" name="Fungal Divers.">
        <title>Resolving the Mortierellaceae phylogeny through synthesis of multi-gene phylogenetics and phylogenomics.</title>
        <authorList>
            <person name="Vandepol N."/>
            <person name="Liber J."/>
            <person name="Desiro A."/>
            <person name="Na H."/>
            <person name="Kennedy M."/>
            <person name="Barry K."/>
            <person name="Grigoriev I.V."/>
            <person name="Miller A.N."/>
            <person name="O'Donnell K."/>
            <person name="Stajich J.E."/>
            <person name="Bonito G."/>
        </authorList>
    </citation>
    <scope>NUCLEOTIDE SEQUENCE</scope>
    <source>
        <strain evidence="2">NRRL 2769</strain>
    </source>
</reference>
<dbReference type="Proteomes" id="UP000703661">
    <property type="component" value="Unassembled WGS sequence"/>
</dbReference>
<sequence>MESKLSWILKQTVFDVEAFVKKFDYETKESTVHDIEELTKNKRISQASSKAIQRILGQWLAVDHGTFWEDQKKAVTAKKALADAQTAIIGKTSGLVPDTLDQVGEPKQKKALYSIDVSEENDLDAPTASSSSSSSSIQGPIGTTPSRSDSSRKRKATKMSTDHTIQRPRMREPWHDLIQSALMLYEGKTVELTRLGNGASESDTEKRILYNLAISHLLKAQVQMSRPKFDKANCPDFKDAFLQTIIKPMYGSKAASEADALHVWAEIFRQGLPLDCTLSFHLGEQGSAATSLSKSLLAQVFETGATARKCDCILSIDGLEVGNFESNLLSHYREFASHASNMYGIHQYEAQGLGEEEVVSLKPENFMAVLEWEQVVLHTPSKPKQASRLLPVLSRDFLQSQRVQEDFAEEDIED</sequence>
<feature type="compositionally biased region" description="Polar residues" evidence="1">
    <location>
        <begin position="137"/>
        <end position="148"/>
    </location>
</feature>
<keyword evidence="3" id="KW-1185">Reference proteome</keyword>
<organism evidence="2 3">
    <name type="scientific">Entomortierella chlamydospora</name>
    <dbReference type="NCBI Taxonomy" id="101097"/>
    <lineage>
        <taxon>Eukaryota</taxon>
        <taxon>Fungi</taxon>
        <taxon>Fungi incertae sedis</taxon>
        <taxon>Mucoromycota</taxon>
        <taxon>Mortierellomycotina</taxon>
        <taxon>Mortierellomycetes</taxon>
        <taxon>Mortierellales</taxon>
        <taxon>Mortierellaceae</taxon>
        <taxon>Entomortierella</taxon>
    </lineage>
</organism>
<protein>
    <submittedName>
        <fullName evidence="2">Uncharacterized protein</fullName>
    </submittedName>
</protein>
<evidence type="ECO:0000313" key="3">
    <source>
        <dbReference type="Proteomes" id="UP000703661"/>
    </source>
</evidence>
<dbReference type="AlphaFoldDB" id="A0A9P6MNM4"/>
<dbReference type="EMBL" id="JAAAID010001903">
    <property type="protein sequence ID" value="KAG0008454.1"/>
    <property type="molecule type" value="Genomic_DNA"/>
</dbReference>
<proteinExistence type="predicted"/>
<name>A0A9P6MNM4_9FUNG</name>
<comment type="caution">
    <text evidence="2">The sequence shown here is derived from an EMBL/GenBank/DDBJ whole genome shotgun (WGS) entry which is preliminary data.</text>
</comment>
<accession>A0A9P6MNM4</accession>
<evidence type="ECO:0000256" key="1">
    <source>
        <dbReference type="SAM" id="MobiDB-lite"/>
    </source>
</evidence>